<evidence type="ECO:0000256" key="5">
    <source>
        <dbReference type="SAM" id="MobiDB-lite"/>
    </source>
</evidence>
<evidence type="ECO:0000256" key="1">
    <source>
        <dbReference type="ARBA" id="ARBA00022618"/>
    </source>
</evidence>
<dbReference type="Proteomes" id="UP000241890">
    <property type="component" value="Unassembled WGS sequence"/>
</dbReference>
<dbReference type="Pfam" id="PF00134">
    <property type="entry name" value="Cyclin_N"/>
    <property type="match status" value="1"/>
</dbReference>
<dbReference type="PROSITE" id="PS00292">
    <property type="entry name" value="CYCLINS"/>
    <property type="match status" value="1"/>
</dbReference>
<dbReference type="InterPro" id="IPR039361">
    <property type="entry name" value="Cyclin"/>
</dbReference>
<dbReference type="Gene3D" id="1.10.472.10">
    <property type="entry name" value="Cyclin-like"/>
    <property type="match status" value="2"/>
</dbReference>
<feature type="domain" description="Cyclin-like" evidence="6">
    <location>
        <begin position="134"/>
        <end position="218"/>
    </location>
</feature>
<name>A0A2R5GFP5_9STRA</name>
<dbReference type="InterPro" id="IPR004367">
    <property type="entry name" value="Cyclin_C-dom"/>
</dbReference>
<dbReference type="FunFam" id="1.10.472.10:FF:000057">
    <property type="entry name" value="Cyclin N-terminal domain containing 2"/>
    <property type="match status" value="1"/>
</dbReference>
<keyword evidence="9" id="KW-1185">Reference proteome</keyword>
<dbReference type="InterPro" id="IPR036915">
    <property type="entry name" value="Cyclin-like_sf"/>
</dbReference>
<keyword evidence="2 4" id="KW-0195">Cyclin</keyword>
<dbReference type="AlphaFoldDB" id="A0A2R5GFP5"/>
<dbReference type="PANTHER" id="PTHR10177">
    <property type="entry name" value="CYCLINS"/>
    <property type="match status" value="1"/>
</dbReference>
<reference evidence="8 9" key="1">
    <citation type="submission" date="2017-12" db="EMBL/GenBank/DDBJ databases">
        <title>Sequencing, de novo assembly and annotation of complete genome of a new Thraustochytrid species, strain FCC1311.</title>
        <authorList>
            <person name="Sedici K."/>
            <person name="Godart F."/>
            <person name="Aiese Cigliano R."/>
            <person name="Sanseverino W."/>
            <person name="Barakat M."/>
            <person name="Ortet P."/>
            <person name="Marechal E."/>
            <person name="Cagnac O."/>
            <person name="Amato A."/>
        </authorList>
    </citation>
    <scope>NUCLEOTIDE SEQUENCE [LARGE SCALE GENOMIC DNA]</scope>
</reference>
<dbReference type="SMART" id="SM01332">
    <property type="entry name" value="Cyclin_C"/>
    <property type="match status" value="1"/>
</dbReference>
<evidence type="ECO:0000259" key="7">
    <source>
        <dbReference type="SMART" id="SM01332"/>
    </source>
</evidence>
<comment type="caution">
    <text evidence="8">The sequence shown here is derived from an EMBL/GenBank/DDBJ whole genome shotgun (WGS) entry which is preliminary data.</text>
</comment>
<evidence type="ECO:0000313" key="8">
    <source>
        <dbReference type="EMBL" id="GBG29736.1"/>
    </source>
</evidence>
<evidence type="ECO:0000259" key="6">
    <source>
        <dbReference type="SMART" id="SM00385"/>
    </source>
</evidence>
<organism evidence="8 9">
    <name type="scientific">Hondaea fermentalgiana</name>
    <dbReference type="NCBI Taxonomy" id="2315210"/>
    <lineage>
        <taxon>Eukaryota</taxon>
        <taxon>Sar</taxon>
        <taxon>Stramenopiles</taxon>
        <taxon>Bigyra</taxon>
        <taxon>Labyrinthulomycetes</taxon>
        <taxon>Thraustochytrida</taxon>
        <taxon>Thraustochytriidae</taxon>
        <taxon>Hondaea</taxon>
    </lineage>
</organism>
<dbReference type="InterPro" id="IPR013763">
    <property type="entry name" value="Cyclin-like_dom"/>
</dbReference>
<feature type="region of interest" description="Disordered" evidence="5">
    <location>
        <begin position="1"/>
        <end position="45"/>
    </location>
</feature>
<evidence type="ECO:0000313" key="9">
    <source>
        <dbReference type="Proteomes" id="UP000241890"/>
    </source>
</evidence>
<evidence type="ECO:0000256" key="2">
    <source>
        <dbReference type="ARBA" id="ARBA00023127"/>
    </source>
</evidence>
<keyword evidence="1" id="KW-0132">Cell division</keyword>
<dbReference type="InterPro" id="IPR048258">
    <property type="entry name" value="Cyclins_cyclin-box"/>
</dbReference>
<comment type="similarity">
    <text evidence="4">Belongs to the cyclin family.</text>
</comment>
<feature type="compositionally biased region" description="Low complexity" evidence="5">
    <location>
        <begin position="9"/>
        <end position="31"/>
    </location>
</feature>
<feature type="domain" description="Cyclin C-terminal" evidence="7">
    <location>
        <begin position="227"/>
        <end position="350"/>
    </location>
</feature>
<dbReference type="SMART" id="SM00385">
    <property type="entry name" value="CYCLIN"/>
    <property type="match status" value="1"/>
</dbReference>
<protein>
    <submittedName>
        <fullName evidence="8">G1/S-specific cyclin-D2</fullName>
    </submittedName>
</protein>
<gene>
    <name evidence="8" type="ORF">FCC1311_059572</name>
</gene>
<evidence type="ECO:0000256" key="3">
    <source>
        <dbReference type="ARBA" id="ARBA00023306"/>
    </source>
</evidence>
<proteinExistence type="inferred from homology"/>
<keyword evidence="3" id="KW-0131">Cell cycle</keyword>
<dbReference type="Pfam" id="PF02984">
    <property type="entry name" value="Cyclin_C"/>
    <property type="match status" value="1"/>
</dbReference>
<feature type="region of interest" description="Disordered" evidence="5">
    <location>
        <begin position="386"/>
        <end position="413"/>
    </location>
</feature>
<dbReference type="InterPro" id="IPR006671">
    <property type="entry name" value="Cyclin_N"/>
</dbReference>
<sequence length="542" mass="60324">MLGVESEAAHAWAAAPAGGQQQEARQQQQQRQLEHDQRYEPQPSRCLLAEQDKYRHYQQQQAALDARVSHDSLGADWPRESDQSDEVCRLSQAELTERIQIMIETEGDCLPRPDYIEEVQKDGMRVIWRSKVASWLLEFEEEYGISQETIAVAVNYMDRYLSEISTKRSILQLLAMGSIFVATKLHETFPIGMHELRDLADGTYLESDIKLMELELLRVIQWKLTPVTPQSFMAHIIQFIPCPETRRVLHEEAVTFLDVVIPEYEFLHFTPSVIGTAAVLCAFSTTNVHDDMARAWAASVSCFGLLNSPAVQACQTRMLEIFDSMMSTQQNQPGPQLNSDVVEASSAMALAAAETVCADRAEQVVSPVGVEQLAFEESCRVPLQFDRSGRKAPGPMHLNRGSDHNYGDDGDDEMYSSSHAFDHRCHHDPSLPGGYPPHHLEAMDADEDEAPPGAVVFMDHDLMRSKSDSDALHALARNFDFSHPGDLARSQQASPVPAGLCGSAGVHPLSHSVSLDTQAHDAAVSLDLDLPNRLQRSRSATR</sequence>
<accession>A0A2R5GFP5</accession>
<evidence type="ECO:0000256" key="4">
    <source>
        <dbReference type="RuleBase" id="RU000383"/>
    </source>
</evidence>
<dbReference type="OrthoDB" id="41162at2759"/>
<dbReference type="GO" id="GO:0051301">
    <property type="term" value="P:cell division"/>
    <property type="evidence" value="ECO:0007669"/>
    <property type="project" value="UniProtKB-KW"/>
</dbReference>
<dbReference type="SUPFAM" id="SSF47954">
    <property type="entry name" value="Cyclin-like"/>
    <property type="match status" value="2"/>
</dbReference>
<dbReference type="EMBL" id="BEYU01000065">
    <property type="protein sequence ID" value="GBG29736.1"/>
    <property type="molecule type" value="Genomic_DNA"/>
</dbReference>
<dbReference type="InParanoid" id="A0A2R5GFP5"/>
<dbReference type="CDD" id="cd20544">
    <property type="entry name" value="CYCLIN_AtCycD-like_rpt2"/>
    <property type="match status" value="1"/>
</dbReference>